<organism evidence="1 2">
    <name type="scientific">Mycolicibacterium conceptionense</name>
    <dbReference type="NCBI Taxonomy" id="451644"/>
    <lineage>
        <taxon>Bacteria</taxon>
        <taxon>Bacillati</taxon>
        <taxon>Actinomycetota</taxon>
        <taxon>Actinomycetes</taxon>
        <taxon>Mycobacteriales</taxon>
        <taxon>Mycobacteriaceae</taxon>
        <taxon>Mycolicibacterium</taxon>
    </lineage>
</organism>
<name>A0A1A1YH58_9MYCO</name>
<gene>
    <name evidence="1" type="ORF">A5726_22875</name>
</gene>
<evidence type="ECO:0000313" key="1">
    <source>
        <dbReference type="EMBL" id="OBF15026.1"/>
    </source>
</evidence>
<proteinExistence type="predicted"/>
<accession>A0A1A1YH58</accession>
<dbReference type="AlphaFoldDB" id="A0A1A1YH58"/>
<evidence type="ECO:0000313" key="2">
    <source>
        <dbReference type="Proteomes" id="UP000093779"/>
    </source>
</evidence>
<reference evidence="1 2" key="1">
    <citation type="submission" date="2016-06" db="EMBL/GenBank/DDBJ databases">
        <authorList>
            <person name="Kjaerup R.B."/>
            <person name="Dalgaard T.S."/>
            <person name="Juul-Madsen H.R."/>
        </authorList>
    </citation>
    <scope>NUCLEOTIDE SEQUENCE [LARGE SCALE GENOMIC DNA]</scope>
    <source>
        <strain evidence="1 2">ACS1953</strain>
    </source>
</reference>
<protein>
    <submittedName>
        <fullName evidence="1">Uncharacterized protein</fullName>
    </submittedName>
</protein>
<sequence length="91" mass="10108">MFRRIGQNHTTYLIFDVADVPRVARAILEFVEADRSGLITSLTLQSGPLVIDRAGGYLRLSRPDGRKEPWLSMTDATACDVALAMLSELEQ</sequence>
<comment type="caution">
    <text evidence="1">The sequence shown here is derived from an EMBL/GenBank/DDBJ whole genome shotgun (WGS) entry which is preliminary data.</text>
</comment>
<dbReference type="EMBL" id="LZHX01000083">
    <property type="protein sequence ID" value="OBF15026.1"/>
    <property type="molecule type" value="Genomic_DNA"/>
</dbReference>
<dbReference type="Proteomes" id="UP000093779">
    <property type="component" value="Unassembled WGS sequence"/>
</dbReference>